<accession>A0A164N354</accession>
<keyword evidence="2" id="KW-1185">Reference proteome</keyword>
<name>A0A164N354_9AGAM</name>
<sequence length="161" mass="18481">MSPPEGEYYIYNDRLKQYLCGNNGGCLTADYKAAGTWYFEKGDPDNWGSHAGIRQVRGGDHLYLTFGQQGDYANKPLPNRYCAFDLTNGYAYHEVWPVTPPYDRNPTGNSYFITYKSLDKTNAGTNYEIKLHLIGEAHNALRLTPKEEEADTWRFLPPRRK</sequence>
<dbReference type="EMBL" id="KV419452">
    <property type="protein sequence ID" value="KZS87303.1"/>
    <property type="molecule type" value="Genomic_DNA"/>
</dbReference>
<reference evidence="1 2" key="1">
    <citation type="journal article" date="2016" name="Mol. Biol. Evol.">
        <title>Comparative Genomics of Early-Diverging Mushroom-Forming Fungi Provides Insights into the Origins of Lignocellulose Decay Capabilities.</title>
        <authorList>
            <person name="Nagy L.G."/>
            <person name="Riley R."/>
            <person name="Tritt A."/>
            <person name="Adam C."/>
            <person name="Daum C."/>
            <person name="Floudas D."/>
            <person name="Sun H."/>
            <person name="Yadav J.S."/>
            <person name="Pangilinan J."/>
            <person name="Larsson K.H."/>
            <person name="Matsuura K."/>
            <person name="Barry K."/>
            <person name="Labutti K."/>
            <person name="Kuo R."/>
            <person name="Ohm R.A."/>
            <person name="Bhattacharya S.S."/>
            <person name="Shirouzu T."/>
            <person name="Yoshinaga Y."/>
            <person name="Martin F.M."/>
            <person name="Grigoriev I.V."/>
            <person name="Hibbett D.S."/>
        </authorList>
    </citation>
    <scope>NUCLEOTIDE SEQUENCE [LARGE SCALE GENOMIC DNA]</scope>
    <source>
        <strain evidence="1 2">HHB9708</strain>
    </source>
</reference>
<dbReference type="AlphaFoldDB" id="A0A164N354"/>
<organism evidence="1 2">
    <name type="scientific">Sistotremastrum niveocremeum HHB9708</name>
    <dbReference type="NCBI Taxonomy" id="1314777"/>
    <lineage>
        <taxon>Eukaryota</taxon>
        <taxon>Fungi</taxon>
        <taxon>Dikarya</taxon>
        <taxon>Basidiomycota</taxon>
        <taxon>Agaricomycotina</taxon>
        <taxon>Agaricomycetes</taxon>
        <taxon>Sistotremastrales</taxon>
        <taxon>Sistotremastraceae</taxon>
        <taxon>Sertulicium</taxon>
        <taxon>Sertulicium niveocremeum</taxon>
    </lineage>
</organism>
<evidence type="ECO:0000313" key="2">
    <source>
        <dbReference type="Proteomes" id="UP000076722"/>
    </source>
</evidence>
<proteinExistence type="predicted"/>
<gene>
    <name evidence="1" type="ORF">SISNIDRAFT_491160</name>
</gene>
<protein>
    <submittedName>
        <fullName evidence="1">Uncharacterized protein</fullName>
    </submittedName>
</protein>
<dbReference type="Proteomes" id="UP000076722">
    <property type="component" value="Unassembled WGS sequence"/>
</dbReference>
<evidence type="ECO:0000313" key="1">
    <source>
        <dbReference type="EMBL" id="KZS87303.1"/>
    </source>
</evidence>